<dbReference type="HOGENOM" id="CLU_209886_1_0_11"/>
<accession>H6RUB6</accession>
<evidence type="ECO:0000313" key="2">
    <source>
        <dbReference type="Proteomes" id="UP000007517"/>
    </source>
</evidence>
<name>H6RUB6_BLASD</name>
<proteinExistence type="predicted"/>
<sequence length="28" mass="2916">MTDGSAFLVARLHIDLALVSSAACRAAR</sequence>
<dbReference type="AlphaFoldDB" id="H6RUB6"/>
<reference evidence="1 2" key="1">
    <citation type="journal article" date="2012" name="J. Bacteriol.">
        <title>Genome Sequence of Blastococcus saxobsidens DD2, a Stone-Inhabiting Bacterium.</title>
        <authorList>
            <person name="Chouaia B."/>
            <person name="Crotti E."/>
            <person name="Brusetti L."/>
            <person name="Daffonchio D."/>
            <person name="Essoussi I."/>
            <person name="Nouioui I."/>
            <person name="Sbissi I."/>
            <person name="Ghodhbane-Gtari F."/>
            <person name="Gtari M."/>
            <person name="Vacherie B."/>
            <person name="Barbe V."/>
            <person name="Medigue C."/>
            <person name="Gury J."/>
            <person name="Pujic P."/>
            <person name="Normand P."/>
        </authorList>
    </citation>
    <scope>NUCLEOTIDE SEQUENCE [LARGE SCALE GENOMIC DNA]</scope>
    <source>
        <strain evidence="1 2">DD2</strain>
    </source>
</reference>
<evidence type="ECO:0000313" key="1">
    <source>
        <dbReference type="EMBL" id="CCG01881.1"/>
    </source>
</evidence>
<dbReference type="STRING" id="1146883.BLASA_0931"/>
<protein>
    <submittedName>
        <fullName evidence="1">Uncharacterized protein</fullName>
    </submittedName>
</protein>
<organism evidence="1 2">
    <name type="scientific">Blastococcus saxobsidens (strain DD2)</name>
    <dbReference type="NCBI Taxonomy" id="1146883"/>
    <lineage>
        <taxon>Bacteria</taxon>
        <taxon>Bacillati</taxon>
        <taxon>Actinomycetota</taxon>
        <taxon>Actinomycetes</taxon>
        <taxon>Geodermatophilales</taxon>
        <taxon>Geodermatophilaceae</taxon>
        <taxon>Blastococcus</taxon>
    </lineage>
</organism>
<dbReference type="Proteomes" id="UP000007517">
    <property type="component" value="Chromosome"/>
</dbReference>
<reference evidence="2" key="2">
    <citation type="submission" date="2012-02" db="EMBL/GenBank/DDBJ databases">
        <title>Complete genome sequence of Blastococcus saxobsidens strain DD2.</title>
        <authorList>
            <person name="Genoscope."/>
        </authorList>
    </citation>
    <scope>NUCLEOTIDE SEQUENCE [LARGE SCALE GENOMIC DNA]</scope>
    <source>
        <strain evidence="2">DD2</strain>
    </source>
</reference>
<dbReference type="EMBL" id="FO117623">
    <property type="protein sequence ID" value="CCG01881.1"/>
    <property type="molecule type" value="Genomic_DNA"/>
</dbReference>
<keyword evidence="2" id="KW-1185">Reference proteome</keyword>
<dbReference type="KEGG" id="bsd:BLASA_0931"/>
<gene>
    <name evidence="1" type="ordered locus">BLASA_0931</name>
</gene>